<proteinExistence type="predicted"/>
<feature type="region of interest" description="Disordered" evidence="1">
    <location>
        <begin position="161"/>
        <end position="188"/>
    </location>
</feature>
<reference evidence="2 3" key="1">
    <citation type="submission" date="2021-01" db="EMBL/GenBank/DDBJ databases">
        <title>Sequencing the genomes of 1000 actinobacteria strains.</title>
        <authorList>
            <person name="Klenk H.-P."/>
        </authorList>
    </citation>
    <scope>NUCLEOTIDE SEQUENCE [LARGE SCALE GENOMIC DNA]</scope>
    <source>
        <strain evidence="2 3">DSM 18662</strain>
    </source>
</reference>
<accession>A0ABS2RLZ6</accession>
<dbReference type="Proteomes" id="UP000704762">
    <property type="component" value="Unassembled WGS sequence"/>
</dbReference>
<dbReference type="RefSeq" id="WP_204919182.1">
    <property type="nucleotide sequence ID" value="NZ_BAAAQP010000003.1"/>
</dbReference>
<dbReference type="EMBL" id="JAFBCF010000001">
    <property type="protein sequence ID" value="MBM7800034.1"/>
    <property type="molecule type" value="Genomic_DNA"/>
</dbReference>
<sequence length="188" mass="20557">MMDFEAQRIRRTRVVWVVVLSVLVPVAAFVVGVNWVQCLLLGTATATVGGLLALLPAGEDVPWEPPDDQIADGARREVTRLSWTLGGHENRVGEAPLRRLRELAVTRLAARGVQVDDPAGRETAARLLGDQVWAVLTAETGPPPRFDTFVRCVDALERLDTLPSGDHPDHAHRPRPYDNPTVPGAPSW</sequence>
<evidence type="ECO:0000313" key="2">
    <source>
        <dbReference type="EMBL" id="MBM7800034.1"/>
    </source>
</evidence>
<name>A0ABS2RLZ6_9ACTN</name>
<organism evidence="2 3">
    <name type="scientific">Microlunatus panaciterrae</name>
    <dbReference type="NCBI Taxonomy" id="400768"/>
    <lineage>
        <taxon>Bacteria</taxon>
        <taxon>Bacillati</taxon>
        <taxon>Actinomycetota</taxon>
        <taxon>Actinomycetes</taxon>
        <taxon>Propionibacteriales</taxon>
        <taxon>Propionibacteriaceae</taxon>
        <taxon>Microlunatus</taxon>
    </lineage>
</organism>
<gene>
    <name evidence="2" type="ORF">JOE57_002955</name>
</gene>
<feature type="compositionally biased region" description="Basic and acidic residues" evidence="1">
    <location>
        <begin position="161"/>
        <end position="171"/>
    </location>
</feature>
<keyword evidence="3" id="KW-1185">Reference proteome</keyword>
<evidence type="ECO:0008006" key="4">
    <source>
        <dbReference type="Google" id="ProtNLM"/>
    </source>
</evidence>
<evidence type="ECO:0000313" key="3">
    <source>
        <dbReference type="Proteomes" id="UP000704762"/>
    </source>
</evidence>
<evidence type="ECO:0000256" key="1">
    <source>
        <dbReference type="SAM" id="MobiDB-lite"/>
    </source>
</evidence>
<protein>
    <recommendedName>
        <fullName evidence="4">DUF4129 domain-containing protein</fullName>
    </recommendedName>
</protein>
<comment type="caution">
    <text evidence="2">The sequence shown here is derived from an EMBL/GenBank/DDBJ whole genome shotgun (WGS) entry which is preliminary data.</text>
</comment>